<protein>
    <submittedName>
        <fullName evidence="2">Uncharacterized protein</fullName>
    </submittedName>
</protein>
<name>A0A8H6RAN6_9PEZI</name>
<feature type="compositionally biased region" description="Acidic residues" evidence="1">
    <location>
        <begin position="290"/>
        <end position="309"/>
    </location>
</feature>
<feature type="compositionally biased region" description="Acidic residues" evidence="1">
    <location>
        <begin position="232"/>
        <end position="243"/>
    </location>
</feature>
<sequence>MAKDAPSRRVFPNLGRREKSEEEEDLTSTAPTEDGENAHTLLTSSTNDAAQEERETSSDEDESTAAAVSSSIPSASIAFNPLDPNRGADPTLAGDLFAIAPTRLEDNMLFGTLGRNQAAKLFDHEEILRMASRHTIAQMAAMYQKKHGEEVANKRISVRLDTAKDKVAAARGCLRKDIVAAFEEEKRKYGVEKAKNMEAGRKRKAQKQAAAAAKPPIKKRKRSSIPKPQPQQDEDSDVDDFAALEERLPEHSDDEVAEMVRQEQRGVLKVKEFVSKKAGKKRKRSPSPEPEPEEDDKESLPEYSDEEMAEMARKAKEEPAKNSEDEQIQSSSPPVPQHLQRGAVERGEYTEEHAADALMMLSHEARRALAQPEDNVDAEGEEVEE</sequence>
<feature type="region of interest" description="Disordered" evidence="1">
    <location>
        <begin position="194"/>
        <end position="385"/>
    </location>
</feature>
<feature type="compositionally biased region" description="Basic and acidic residues" evidence="1">
    <location>
        <begin position="258"/>
        <end position="275"/>
    </location>
</feature>
<gene>
    <name evidence="2" type="ORF">HII31_09513</name>
</gene>
<feature type="region of interest" description="Disordered" evidence="1">
    <location>
        <begin position="1"/>
        <end position="70"/>
    </location>
</feature>
<dbReference type="Proteomes" id="UP000660729">
    <property type="component" value="Unassembled WGS sequence"/>
</dbReference>
<keyword evidence="3" id="KW-1185">Reference proteome</keyword>
<comment type="caution">
    <text evidence="2">The sequence shown here is derived from an EMBL/GenBank/DDBJ whole genome shotgun (WGS) entry which is preliminary data.</text>
</comment>
<evidence type="ECO:0000313" key="3">
    <source>
        <dbReference type="Proteomes" id="UP000660729"/>
    </source>
</evidence>
<proteinExistence type="predicted"/>
<dbReference type="AlphaFoldDB" id="A0A8H6RAN6"/>
<feature type="compositionally biased region" description="Acidic residues" evidence="1">
    <location>
        <begin position="374"/>
        <end position="385"/>
    </location>
</feature>
<feature type="compositionally biased region" description="Basic and acidic residues" evidence="1">
    <location>
        <begin position="310"/>
        <end position="324"/>
    </location>
</feature>
<organism evidence="2 3">
    <name type="scientific">Pseudocercospora fuligena</name>
    <dbReference type="NCBI Taxonomy" id="685502"/>
    <lineage>
        <taxon>Eukaryota</taxon>
        <taxon>Fungi</taxon>
        <taxon>Dikarya</taxon>
        <taxon>Ascomycota</taxon>
        <taxon>Pezizomycotina</taxon>
        <taxon>Dothideomycetes</taxon>
        <taxon>Dothideomycetidae</taxon>
        <taxon>Mycosphaerellales</taxon>
        <taxon>Mycosphaerellaceae</taxon>
        <taxon>Pseudocercospora</taxon>
    </lineage>
</organism>
<dbReference type="OrthoDB" id="3650318at2759"/>
<accession>A0A8H6RAN6</accession>
<reference evidence="2" key="1">
    <citation type="submission" date="2020-04" db="EMBL/GenBank/DDBJ databases">
        <title>Draft genome resource of the tomato pathogen Pseudocercospora fuligena.</title>
        <authorList>
            <person name="Zaccaron A."/>
        </authorList>
    </citation>
    <scope>NUCLEOTIDE SEQUENCE</scope>
    <source>
        <strain evidence="2">PF001</strain>
    </source>
</reference>
<evidence type="ECO:0000256" key="1">
    <source>
        <dbReference type="SAM" id="MobiDB-lite"/>
    </source>
</evidence>
<dbReference type="EMBL" id="JABCIY010000194">
    <property type="protein sequence ID" value="KAF7189091.1"/>
    <property type="molecule type" value="Genomic_DNA"/>
</dbReference>
<evidence type="ECO:0000313" key="2">
    <source>
        <dbReference type="EMBL" id="KAF7189091.1"/>
    </source>
</evidence>
<feature type="compositionally biased region" description="Basic and acidic residues" evidence="1">
    <location>
        <begin position="343"/>
        <end position="355"/>
    </location>
</feature>
<feature type="compositionally biased region" description="Polar residues" evidence="1">
    <location>
        <begin position="40"/>
        <end position="49"/>
    </location>
</feature>